<accession>A0ABQ9H150</accession>
<dbReference type="EMBL" id="JARBHB010000008">
    <property type="protein sequence ID" value="KAJ8877992.1"/>
    <property type="molecule type" value="Genomic_DNA"/>
</dbReference>
<protein>
    <submittedName>
        <fullName evidence="2">Uncharacterized protein</fullName>
    </submittedName>
</protein>
<proteinExistence type="predicted"/>
<name>A0ABQ9H150_9NEOP</name>
<feature type="region of interest" description="Disordered" evidence="1">
    <location>
        <begin position="313"/>
        <end position="349"/>
    </location>
</feature>
<evidence type="ECO:0000256" key="1">
    <source>
        <dbReference type="SAM" id="MobiDB-lite"/>
    </source>
</evidence>
<sequence>MKTPSQADSDQLLGAYLVSRNEAKCHFGVIFYTRLIYVCMRRRNSLEIELEEDFRKACKSGDALRSAIARQSKGTREQVHYLDGKVEEIWGTIRLKRIRKEILACETWVLKTHFRWMPCTFCQRWGWRRSIYSTSHAVEWDMRIWRAVERGGHVVDVLTCRFLKPSSEYRPRTASIRHRLACSPPTKANRALFPAGVTPGFSNVGLVPGDTAGRRVFSGISRFTRPSIPALLHPNPTSPSAALRTLMLRAGWTPALFCEIVIRAYTRISRYDGKTARLARRSDVTLGVRVSVARIAPSLLDLGCGERLQLLSDADGNNVQPPPPPSLPGAPDDPQTRSSPIGPDRVKRQATSHPLVFARNSSRVRGVYAEGVAEVASSSPAKRINFFFPSIPLSDIFCEPISSCRLPLQDRPWQIYQHSSTPLESHLRCWQNGPVVAPSNGIVPIREWLGYRGDETLEEIHLWGSADTGDAAGRRGKSVLRVNGF</sequence>
<gene>
    <name evidence="2" type="ORF">PR048_022455</name>
</gene>
<comment type="caution">
    <text evidence="2">The sequence shown here is derived from an EMBL/GenBank/DDBJ whole genome shotgun (WGS) entry which is preliminary data.</text>
</comment>
<dbReference type="Proteomes" id="UP001159363">
    <property type="component" value="Chromosome 7"/>
</dbReference>
<reference evidence="2 3" key="1">
    <citation type="submission" date="2023-02" db="EMBL/GenBank/DDBJ databases">
        <title>LHISI_Scaffold_Assembly.</title>
        <authorList>
            <person name="Stuart O.P."/>
            <person name="Cleave R."/>
            <person name="Magrath M.J.L."/>
            <person name="Mikheyev A.S."/>
        </authorList>
    </citation>
    <scope>NUCLEOTIDE SEQUENCE [LARGE SCALE GENOMIC DNA]</scope>
    <source>
        <strain evidence="2">Daus_M_001</strain>
        <tissue evidence="2">Leg muscle</tissue>
    </source>
</reference>
<organism evidence="2 3">
    <name type="scientific">Dryococelus australis</name>
    <dbReference type="NCBI Taxonomy" id="614101"/>
    <lineage>
        <taxon>Eukaryota</taxon>
        <taxon>Metazoa</taxon>
        <taxon>Ecdysozoa</taxon>
        <taxon>Arthropoda</taxon>
        <taxon>Hexapoda</taxon>
        <taxon>Insecta</taxon>
        <taxon>Pterygota</taxon>
        <taxon>Neoptera</taxon>
        <taxon>Polyneoptera</taxon>
        <taxon>Phasmatodea</taxon>
        <taxon>Verophasmatodea</taxon>
        <taxon>Anareolatae</taxon>
        <taxon>Phasmatidae</taxon>
        <taxon>Eurycanthinae</taxon>
        <taxon>Dryococelus</taxon>
    </lineage>
</organism>
<keyword evidence="3" id="KW-1185">Reference proteome</keyword>
<evidence type="ECO:0000313" key="2">
    <source>
        <dbReference type="EMBL" id="KAJ8877992.1"/>
    </source>
</evidence>
<evidence type="ECO:0000313" key="3">
    <source>
        <dbReference type="Proteomes" id="UP001159363"/>
    </source>
</evidence>